<gene>
    <name evidence="1" type="ORF">Rhow_007781</name>
</gene>
<dbReference type="EMBL" id="BHYM01000079">
    <property type="protein sequence ID" value="GCE43551.1"/>
    <property type="molecule type" value="Genomic_DNA"/>
</dbReference>
<accession>A0A402CIU9</accession>
<organism evidence="1 2">
    <name type="scientific">Rhodococcus wratislaviensis</name>
    <name type="common">Tsukamurella wratislaviensis</name>
    <dbReference type="NCBI Taxonomy" id="44752"/>
    <lineage>
        <taxon>Bacteria</taxon>
        <taxon>Bacillati</taxon>
        <taxon>Actinomycetota</taxon>
        <taxon>Actinomycetes</taxon>
        <taxon>Mycobacteriales</taxon>
        <taxon>Nocardiaceae</taxon>
        <taxon>Rhodococcus</taxon>
    </lineage>
</organism>
<evidence type="ECO:0000313" key="2">
    <source>
        <dbReference type="Proteomes" id="UP000287519"/>
    </source>
</evidence>
<sequence length="74" mass="8395">MSRLDERAPLRLAYEIVLVTMDRAAVRMLDDQAAATRSHALRQRTTTVRITIALGHHRAQPRRDAEGAARMARM</sequence>
<reference evidence="1 2" key="1">
    <citation type="submission" date="2018-11" db="EMBL/GenBank/DDBJ databases">
        <title>Microbial catabolism of amino acid.</title>
        <authorList>
            <person name="Hibi M."/>
            <person name="Ogawa J."/>
        </authorList>
    </citation>
    <scope>NUCLEOTIDE SEQUENCE [LARGE SCALE GENOMIC DNA]</scope>
    <source>
        <strain evidence="1 2">C31-06</strain>
    </source>
</reference>
<protein>
    <submittedName>
        <fullName evidence="1">Uncharacterized protein</fullName>
    </submittedName>
</protein>
<proteinExistence type="predicted"/>
<keyword evidence="2" id="KW-1185">Reference proteome</keyword>
<name>A0A402CIU9_RHOWR</name>
<comment type="caution">
    <text evidence="1">The sequence shown here is derived from an EMBL/GenBank/DDBJ whole genome shotgun (WGS) entry which is preliminary data.</text>
</comment>
<dbReference type="Proteomes" id="UP000287519">
    <property type="component" value="Unassembled WGS sequence"/>
</dbReference>
<evidence type="ECO:0000313" key="1">
    <source>
        <dbReference type="EMBL" id="GCE43551.1"/>
    </source>
</evidence>
<dbReference type="RefSeq" id="WP_225858421.1">
    <property type="nucleotide sequence ID" value="NZ_BHYM01000079.1"/>
</dbReference>
<dbReference type="AlphaFoldDB" id="A0A402CIU9"/>